<dbReference type="EMBL" id="JADIMK010000094">
    <property type="protein sequence ID" value="MBO8456447.1"/>
    <property type="molecule type" value="Genomic_DNA"/>
</dbReference>
<dbReference type="GO" id="GO:0036503">
    <property type="term" value="P:ERAD pathway"/>
    <property type="evidence" value="ECO:0007669"/>
    <property type="project" value="TreeGrafter"/>
</dbReference>
<dbReference type="InterPro" id="IPR050767">
    <property type="entry name" value="Sel1_AlgK"/>
</dbReference>
<accession>A0A9D9HM95</accession>
<dbReference type="PANTHER" id="PTHR11102">
    <property type="entry name" value="SEL-1-LIKE PROTEIN"/>
    <property type="match status" value="1"/>
</dbReference>
<dbReference type="AlphaFoldDB" id="A0A9D9HM95"/>
<dbReference type="Gene3D" id="1.25.40.10">
    <property type="entry name" value="Tetratricopeptide repeat domain"/>
    <property type="match status" value="2"/>
</dbReference>
<proteinExistence type="predicted"/>
<keyword evidence="1" id="KW-0732">Signal</keyword>
<name>A0A9D9HM95_9BACT</name>
<dbReference type="Proteomes" id="UP000823617">
    <property type="component" value="Unassembled WGS sequence"/>
</dbReference>
<dbReference type="InterPro" id="IPR006597">
    <property type="entry name" value="Sel1-like"/>
</dbReference>
<evidence type="ECO:0000313" key="3">
    <source>
        <dbReference type="Proteomes" id="UP000823617"/>
    </source>
</evidence>
<reference evidence="2" key="2">
    <citation type="journal article" date="2021" name="PeerJ">
        <title>Extensive microbial diversity within the chicken gut microbiome revealed by metagenomics and culture.</title>
        <authorList>
            <person name="Gilroy R."/>
            <person name="Ravi A."/>
            <person name="Getino M."/>
            <person name="Pursley I."/>
            <person name="Horton D.L."/>
            <person name="Alikhan N.F."/>
            <person name="Baker D."/>
            <person name="Gharbi K."/>
            <person name="Hall N."/>
            <person name="Watson M."/>
            <person name="Adriaenssens E.M."/>
            <person name="Foster-Nyarko E."/>
            <person name="Jarju S."/>
            <person name="Secka A."/>
            <person name="Antonio M."/>
            <person name="Oren A."/>
            <person name="Chaudhuri R.R."/>
            <person name="La Ragione R."/>
            <person name="Hildebrand F."/>
            <person name="Pallen M.J."/>
        </authorList>
    </citation>
    <scope>NUCLEOTIDE SEQUENCE</scope>
    <source>
        <strain evidence="2">B1-3475</strain>
    </source>
</reference>
<dbReference type="SMART" id="SM00671">
    <property type="entry name" value="SEL1"/>
    <property type="match status" value="4"/>
</dbReference>
<feature type="signal peptide" evidence="1">
    <location>
        <begin position="1"/>
        <end position="19"/>
    </location>
</feature>
<evidence type="ECO:0000313" key="2">
    <source>
        <dbReference type="EMBL" id="MBO8456447.1"/>
    </source>
</evidence>
<dbReference type="PANTHER" id="PTHR11102:SF162">
    <property type="entry name" value="HCP-LIKE PROTEIN"/>
    <property type="match status" value="1"/>
</dbReference>
<evidence type="ECO:0000256" key="1">
    <source>
        <dbReference type="SAM" id="SignalP"/>
    </source>
</evidence>
<reference evidence="2" key="1">
    <citation type="submission" date="2020-10" db="EMBL/GenBank/DDBJ databases">
        <authorList>
            <person name="Gilroy R."/>
        </authorList>
    </citation>
    <scope>NUCLEOTIDE SEQUENCE</scope>
    <source>
        <strain evidence="2">B1-3475</strain>
    </source>
</reference>
<dbReference type="InterPro" id="IPR011990">
    <property type="entry name" value="TPR-like_helical_dom_sf"/>
</dbReference>
<dbReference type="SUPFAM" id="SSF81901">
    <property type="entry name" value="HCP-like"/>
    <property type="match status" value="1"/>
</dbReference>
<protein>
    <submittedName>
        <fullName evidence="2">Sel1 repeat family protein</fullName>
    </submittedName>
</protein>
<dbReference type="Pfam" id="PF08238">
    <property type="entry name" value="Sel1"/>
    <property type="match status" value="3"/>
</dbReference>
<gene>
    <name evidence="2" type="ORF">IAC08_08640</name>
</gene>
<feature type="chain" id="PRO_5038582504" evidence="1">
    <location>
        <begin position="20"/>
        <end position="329"/>
    </location>
</feature>
<sequence>MLKLIFVVLSTLCCAGAFAQVNLETGRRYYNYESYSSALPYLQAAAKEGYGEACYLLGRMYYYGMGTEKNLTISERMFRRGLEFGYDKGEIELGDLYFYSYEDYPKALEMYKLAYDNKRTGAVPRIAMYSFYSDLAESIGGKPDEAKAFELIGSSFDEAAWSNDRNVLYLAAMYCVFLHENGKVLDRNKDAVKVACELLYKGRKYYEAACLMRKYNIAVLWCSYMRPQKLFVYTVVKDASRYDYPASELGEMFYIYGMFAHEHNDIDYQMNWGYSIIGAMEKSASYGYVPAMKMLGDWYSGGIHTARNLLKAREWYAKAKAGGADVPEV</sequence>
<comment type="caution">
    <text evidence="2">The sequence shown here is derived from an EMBL/GenBank/DDBJ whole genome shotgun (WGS) entry which is preliminary data.</text>
</comment>
<organism evidence="2 3">
    <name type="scientific">Candidatus Cryptobacteroides intestinigallinarum</name>
    <dbReference type="NCBI Taxonomy" id="2840767"/>
    <lineage>
        <taxon>Bacteria</taxon>
        <taxon>Pseudomonadati</taxon>
        <taxon>Bacteroidota</taxon>
        <taxon>Bacteroidia</taxon>
        <taxon>Bacteroidales</taxon>
        <taxon>Candidatus Cryptobacteroides</taxon>
    </lineage>
</organism>